<evidence type="ECO:0000313" key="3">
    <source>
        <dbReference type="Proteomes" id="UP000033647"/>
    </source>
</evidence>
<keyword evidence="3" id="KW-1185">Reference proteome</keyword>
<evidence type="ECO:0000313" key="2">
    <source>
        <dbReference type="EMBL" id="KJX98723.1"/>
    </source>
</evidence>
<dbReference type="AlphaFoldDB" id="A0A0F4GNA6"/>
<organism evidence="2 3">
    <name type="scientific">Zymoseptoria brevis</name>
    <dbReference type="NCBI Taxonomy" id="1047168"/>
    <lineage>
        <taxon>Eukaryota</taxon>
        <taxon>Fungi</taxon>
        <taxon>Dikarya</taxon>
        <taxon>Ascomycota</taxon>
        <taxon>Pezizomycotina</taxon>
        <taxon>Dothideomycetes</taxon>
        <taxon>Dothideomycetidae</taxon>
        <taxon>Mycosphaerellales</taxon>
        <taxon>Mycosphaerellaceae</taxon>
        <taxon>Zymoseptoria</taxon>
    </lineage>
</organism>
<dbReference type="EMBL" id="LAFY01000387">
    <property type="protein sequence ID" value="KJX98723.1"/>
    <property type="molecule type" value="Genomic_DNA"/>
</dbReference>
<accession>A0A0F4GNA6</accession>
<comment type="caution">
    <text evidence="2">The sequence shown here is derived from an EMBL/GenBank/DDBJ whole genome shotgun (WGS) entry which is preliminary data.</text>
</comment>
<gene>
    <name evidence="2" type="ORF">TI39_contig395g00006</name>
</gene>
<feature type="region of interest" description="Disordered" evidence="1">
    <location>
        <begin position="1"/>
        <end position="95"/>
    </location>
</feature>
<feature type="compositionally biased region" description="Basic residues" evidence="1">
    <location>
        <begin position="7"/>
        <end position="20"/>
    </location>
</feature>
<dbReference type="Proteomes" id="UP000033647">
    <property type="component" value="Unassembled WGS sequence"/>
</dbReference>
<reference evidence="2 3" key="1">
    <citation type="submission" date="2015-03" db="EMBL/GenBank/DDBJ databases">
        <title>RNA-seq based gene annotation and comparative genomics of four Zymoseptoria species reveal species-specific pathogenicity related genes and transposable element activity.</title>
        <authorList>
            <person name="Grandaubert J."/>
            <person name="Bhattacharyya A."/>
            <person name="Stukenbrock E.H."/>
        </authorList>
    </citation>
    <scope>NUCLEOTIDE SEQUENCE [LARGE SCALE GENOMIC DNA]</scope>
    <source>
        <strain evidence="2 3">Zb18110</strain>
    </source>
</reference>
<protein>
    <submittedName>
        <fullName evidence="2">Uncharacterized protein</fullName>
    </submittedName>
</protein>
<name>A0A0F4GNA6_9PEZI</name>
<dbReference type="STRING" id="1047168.A0A0F4GNA6"/>
<evidence type="ECO:0000256" key="1">
    <source>
        <dbReference type="SAM" id="MobiDB-lite"/>
    </source>
</evidence>
<sequence>MAVRSSTKPKTRTPRKKKSGHKDTGAGQQGNRRKQKRVSGQTSGPKKKCSKRMVVSGDSSSDREHAQEEGEDSATAAVSSKDVSAQGKKQELPSSLPALKEPEFDDFIRDRVSTGGKSAVTKIDTKSNDSSVAPRQGEVRARLRAHIQDKIERLQAIEVTRGILPKHPVARLLEEADTVARLTRDAEAIRLQQHAMTVQVEKTGMFLCHVDQFETPGLRILDDLSIQSSEVKHRRTEMRHEGPTW</sequence>
<proteinExistence type="predicted"/>